<dbReference type="PANTHER" id="PTHR32448">
    <property type="entry name" value="OS08G0158400 PROTEIN"/>
    <property type="match status" value="1"/>
</dbReference>
<evidence type="ECO:0000256" key="7">
    <source>
        <dbReference type="ARBA" id="ARBA00023180"/>
    </source>
</evidence>
<dbReference type="Pfam" id="PF01565">
    <property type="entry name" value="FAD_binding_4"/>
    <property type="match status" value="1"/>
</dbReference>
<dbReference type="FunFam" id="3.30.43.10:FF:000004">
    <property type="entry name" value="Berberine bridge enzyme-like 15"/>
    <property type="match status" value="1"/>
</dbReference>
<comment type="caution">
    <text evidence="9">The sequence shown here is derived from an EMBL/GenBank/DDBJ whole genome shotgun (WGS) entry which is preliminary data.</text>
</comment>
<feature type="domain" description="FAD-binding PCMH-type" evidence="8">
    <location>
        <begin position="78"/>
        <end position="255"/>
    </location>
</feature>
<keyword evidence="6" id="KW-1015">Disulfide bond</keyword>
<evidence type="ECO:0000313" key="9">
    <source>
        <dbReference type="EMBL" id="GMN68683.1"/>
    </source>
</evidence>
<dbReference type="InterPro" id="IPR016169">
    <property type="entry name" value="FAD-bd_PCMH_sub2"/>
</dbReference>
<protein>
    <recommendedName>
        <fullName evidence="8">FAD-binding PCMH-type domain-containing protein</fullName>
    </recommendedName>
</protein>
<evidence type="ECO:0000259" key="8">
    <source>
        <dbReference type="PROSITE" id="PS51387"/>
    </source>
</evidence>
<dbReference type="InterPro" id="IPR016167">
    <property type="entry name" value="FAD-bd_PCMH_sub1"/>
</dbReference>
<dbReference type="Gene3D" id="3.30.465.10">
    <property type="match status" value="1"/>
</dbReference>
<evidence type="ECO:0000256" key="6">
    <source>
        <dbReference type="ARBA" id="ARBA00023157"/>
    </source>
</evidence>
<evidence type="ECO:0000256" key="1">
    <source>
        <dbReference type="ARBA" id="ARBA00001974"/>
    </source>
</evidence>
<evidence type="ECO:0000256" key="4">
    <source>
        <dbReference type="ARBA" id="ARBA00022729"/>
    </source>
</evidence>
<comment type="cofactor">
    <cofactor evidence="1">
        <name>FAD</name>
        <dbReference type="ChEBI" id="CHEBI:57692"/>
    </cofactor>
</comment>
<keyword evidence="10" id="KW-1185">Reference proteome</keyword>
<evidence type="ECO:0000256" key="2">
    <source>
        <dbReference type="ARBA" id="ARBA00005466"/>
    </source>
</evidence>
<dbReference type="InterPro" id="IPR036318">
    <property type="entry name" value="FAD-bd_PCMH-like_sf"/>
</dbReference>
<name>A0AA88E7K1_FICCA</name>
<keyword evidence="3" id="KW-0285">Flavoprotein</keyword>
<sequence length="608" mass="67957">MKYFTFFSSSFAKIIIIFLFSILVSASAYTHGDFLHCLSSHVSSSTSTHEPIFYTPNESSYSTVLNSSIQNDRFFSPSTPKPFVIITPFHVSHVQATVYCAKKHGVQIRTRSGGHDYEGLSYVSYFNVPKFVVIDLRNLSSVSVDVESKSAWVQAGATIGELYYAIGKKSENLGFPAGDCHTVGVGGLFGGGGYGYLARKYGLSADNILDAKIVDAEGKILDKKSMGEDLFWAIRGGGPASFGIVVAWKVRLVPVPKKVAVFDVSRNLENDATKKLFHRWQRRAYKVDKDLTVYMTFRTTVSSTIDQNGKNVTKIVLQADIRGSFNGGVDKLLELMQKEFPELGLQRQECLKMKWVESFLFFNFFRSGESLDVLLSKKSNINLLSFKVKSDFVKEPIPNDVFEKMLEMLYEEDVGKALIFVFPFGGKMSEISESAIPFPHRAGNIYAFQYQLSWEKEDEEEKHVNWVRRLYDYLTPYVSKNPRATYFNFKDLDLGTNNLNKGGHTSIKQASIWGTKYFKNNFYRAEAACQRAGAEGLGVCSMSMGNGGLERTGCNNHQRLLWGKKHHRVGEVSCVGGFLGSQGVLRLGHGRGQAITPVDLGDEHTVEP</sequence>
<dbReference type="AlphaFoldDB" id="A0AA88E7K1"/>
<dbReference type="Gene3D" id="3.30.43.10">
    <property type="entry name" value="Uridine Diphospho-n-acetylenolpyruvylglucosamine Reductase, domain 2"/>
    <property type="match status" value="1"/>
</dbReference>
<dbReference type="InterPro" id="IPR006094">
    <property type="entry name" value="Oxid_FAD_bind_N"/>
</dbReference>
<comment type="similarity">
    <text evidence="2">Belongs to the oxygen-dependent FAD-linked oxidoreductase family.</text>
</comment>
<dbReference type="Gene3D" id="3.40.462.20">
    <property type="match status" value="1"/>
</dbReference>
<dbReference type="PROSITE" id="PS51387">
    <property type="entry name" value="FAD_PCMH"/>
    <property type="match status" value="1"/>
</dbReference>
<gene>
    <name evidence="9" type="ORF">TIFTF001_037738</name>
</gene>
<dbReference type="GO" id="GO:1901696">
    <property type="term" value="P:cannabinoid biosynthetic process"/>
    <property type="evidence" value="ECO:0007669"/>
    <property type="project" value="UniProtKB-ARBA"/>
</dbReference>
<dbReference type="SUPFAM" id="SSF56176">
    <property type="entry name" value="FAD-binding/transporter-associated domain-like"/>
    <property type="match status" value="1"/>
</dbReference>
<dbReference type="EMBL" id="BTGU01000673">
    <property type="protein sequence ID" value="GMN68683.1"/>
    <property type="molecule type" value="Genomic_DNA"/>
</dbReference>
<keyword evidence="5" id="KW-0274">FAD</keyword>
<reference evidence="9" key="1">
    <citation type="submission" date="2023-07" db="EMBL/GenBank/DDBJ databases">
        <title>draft genome sequence of fig (Ficus carica).</title>
        <authorList>
            <person name="Takahashi T."/>
            <person name="Nishimura K."/>
        </authorList>
    </citation>
    <scope>NUCLEOTIDE SEQUENCE</scope>
</reference>
<dbReference type="GO" id="GO:0071949">
    <property type="term" value="F:FAD binding"/>
    <property type="evidence" value="ECO:0007669"/>
    <property type="project" value="InterPro"/>
</dbReference>
<keyword evidence="4" id="KW-0732">Signal</keyword>
<dbReference type="InterPro" id="IPR016166">
    <property type="entry name" value="FAD-bd_PCMH"/>
</dbReference>
<dbReference type="Proteomes" id="UP001187192">
    <property type="component" value="Unassembled WGS sequence"/>
</dbReference>
<evidence type="ECO:0000313" key="10">
    <source>
        <dbReference type="Proteomes" id="UP001187192"/>
    </source>
</evidence>
<organism evidence="9 10">
    <name type="scientific">Ficus carica</name>
    <name type="common">Common fig</name>
    <dbReference type="NCBI Taxonomy" id="3494"/>
    <lineage>
        <taxon>Eukaryota</taxon>
        <taxon>Viridiplantae</taxon>
        <taxon>Streptophyta</taxon>
        <taxon>Embryophyta</taxon>
        <taxon>Tracheophyta</taxon>
        <taxon>Spermatophyta</taxon>
        <taxon>Magnoliopsida</taxon>
        <taxon>eudicotyledons</taxon>
        <taxon>Gunneridae</taxon>
        <taxon>Pentapetalae</taxon>
        <taxon>rosids</taxon>
        <taxon>fabids</taxon>
        <taxon>Rosales</taxon>
        <taxon>Moraceae</taxon>
        <taxon>Ficeae</taxon>
        <taxon>Ficus</taxon>
    </lineage>
</organism>
<evidence type="ECO:0000256" key="3">
    <source>
        <dbReference type="ARBA" id="ARBA00022630"/>
    </source>
</evidence>
<proteinExistence type="inferred from homology"/>
<accession>A0AA88E7K1</accession>
<keyword evidence="7" id="KW-0325">Glycoprotein</keyword>
<evidence type="ECO:0000256" key="5">
    <source>
        <dbReference type="ARBA" id="ARBA00022827"/>
    </source>
</evidence>